<sequence length="138" mass="15760">MSRKKTSSSICLSEEGIKKVNIARIKKSWKKTQKEWYESAFVSISTLKCFMSSTSISPDSFKKLSEVVGIEDWHSLVNWPLSQSFTQKKSKFKAGVGITGIFTSDKKLEVEIALEYLKQLLINCKFVILFLKNFSIFS</sequence>
<dbReference type="Proteomes" id="UP000269154">
    <property type="component" value="Unassembled WGS sequence"/>
</dbReference>
<evidence type="ECO:0000313" key="2">
    <source>
        <dbReference type="Proteomes" id="UP000269154"/>
    </source>
</evidence>
<evidence type="ECO:0000313" key="1">
    <source>
        <dbReference type="EMBL" id="RQH54560.1"/>
    </source>
</evidence>
<name>A0A3N6PK85_9CYAN</name>
<proteinExistence type="predicted"/>
<dbReference type="EMBL" id="RCBY01000010">
    <property type="protein sequence ID" value="RQH54560.1"/>
    <property type="molecule type" value="Genomic_DNA"/>
</dbReference>
<keyword evidence="2" id="KW-1185">Reference proteome</keyword>
<accession>A0A3N6PK85</accession>
<protein>
    <submittedName>
        <fullName evidence="1">Uncharacterized protein</fullName>
    </submittedName>
</protein>
<gene>
    <name evidence="1" type="ORF">D5R40_03325</name>
</gene>
<comment type="caution">
    <text evidence="1">The sequence shown here is derived from an EMBL/GenBank/DDBJ whole genome shotgun (WGS) entry which is preliminary data.</text>
</comment>
<dbReference type="RefSeq" id="WP_124154225.1">
    <property type="nucleotide sequence ID" value="NZ_CAWOLW010000002.1"/>
</dbReference>
<dbReference type="AlphaFoldDB" id="A0A3N6PK85"/>
<organism evidence="1 2">
    <name type="scientific">Okeania hirsuta</name>
    <dbReference type="NCBI Taxonomy" id="1458930"/>
    <lineage>
        <taxon>Bacteria</taxon>
        <taxon>Bacillati</taxon>
        <taxon>Cyanobacteriota</taxon>
        <taxon>Cyanophyceae</taxon>
        <taxon>Oscillatoriophycideae</taxon>
        <taxon>Oscillatoriales</taxon>
        <taxon>Microcoleaceae</taxon>
        <taxon>Okeania</taxon>
    </lineage>
</organism>
<dbReference type="OrthoDB" id="525952at2"/>
<reference evidence="1 2" key="1">
    <citation type="journal article" date="2018" name="ACS Chem. Biol.">
        <title>Ketoreductase domain dysfunction expands chemodiversity: malyngamide biosynthesis in the cyanobacterium Okeania hirsuta.</title>
        <authorList>
            <person name="Moss N.A."/>
            <person name="Leao T."/>
            <person name="Rankin M."/>
            <person name="McCullough T.M."/>
            <person name="Qu P."/>
            <person name="Korobeynikov A."/>
            <person name="Smith J.L."/>
            <person name="Gerwick L."/>
            <person name="Gerwick W.H."/>
        </authorList>
    </citation>
    <scope>NUCLEOTIDE SEQUENCE [LARGE SCALE GENOMIC DNA]</scope>
    <source>
        <strain evidence="1 2">PAB10Feb10-1</strain>
    </source>
</reference>